<dbReference type="PANTHER" id="PTHR31343">
    <property type="entry name" value="T15D22.8"/>
    <property type="match status" value="1"/>
</dbReference>
<accession>A0A087HAQ0</accession>
<evidence type="ECO:0000256" key="1">
    <source>
        <dbReference type="SAM" id="MobiDB-lite"/>
    </source>
</evidence>
<evidence type="ECO:0000313" key="3">
    <source>
        <dbReference type="Proteomes" id="UP000029120"/>
    </source>
</evidence>
<dbReference type="AlphaFoldDB" id="A0A087HAQ0"/>
<dbReference type="Pfam" id="PF05623">
    <property type="entry name" value="DUF789"/>
    <property type="match status" value="1"/>
</dbReference>
<protein>
    <submittedName>
        <fullName evidence="2">Uncharacterized protein</fullName>
    </submittedName>
</protein>
<gene>
    <name evidence="2" type="ordered locus">AALP_Aa3g212800</name>
</gene>
<dbReference type="Proteomes" id="UP000029120">
    <property type="component" value="Chromosome 3"/>
</dbReference>
<organism evidence="2 3">
    <name type="scientific">Arabis alpina</name>
    <name type="common">Alpine rock-cress</name>
    <dbReference type="NCBI Taxonomy" id="50452"/>
    <lineage>
        <taxon>Eukaryota</taxon>
        <taxon>Viridiplantae</taxon>
        <taxon>Streptophyta</taxon>
        <taxon>Embryophyta</taxon>
        <taxon>Tracheophyta</taxon>
        <taxon>Spermatophyta</taxon>
        <taxon>Magnoliopsida</taxon>
        <taxon>eudicotyledons</taxon>
        <taxon>Gunneridae</taxon>
        <taxon>Pentapetalae</taxon>
        <taxon>rosids</taxon>
        <taxon>malvids</taxon>
        <taxon>Brassicales</taxon>
        <taxon>Brassicaceae</taxon>
        <taxon>Arabideae</taxon>
        <taxon>Arabis</taxon>
    </lineage>
</organism>
<dbReference type="EMBL" id="CM002871">
    <property type="protein sequence ID" value="KFK39202.1"/>
    <property type="molecule type" value="Genomic_DNA"/>
</dbReference>
<dbReference type="Gramene" id="KFK39202">
    <property type="protein sequence ID" value="KFK39202"/>
    <property type="gene ID" value="AALP_AA3G212800"/>
</dbReference>
<proteinExistence type="predicted"/>
<dbReference type="PANTHER" id="PTHR31343:SF50">
    <property type="entry name" value="GB|AAD11584.1"/>
    <property type="match status" value="1"/>
</dbReference>
<keyword evidence="3" id="KW-1185">Reference proteome</keyword>
<name>A0A087HAQ0_ARAAL</name>
<evidence type="ECO:0000313" key="2">
    <source>
        <dbReference type="EMBL" id="KFK39202.1"/>
    </source>
</evidence>
<sequence>MLPNRKSNMDRFLEHTSPRVRVRFHTQRNGSSSSSSSAEEVKIPGISLRDVGKACKEWSYFGVQVPLSIENYDEKVIHHYAPSLSAIQIFTIKPFADDDAVSSSSRSTVTAGTDGAETSAAKPNPFSNYRHRFLTPDKLGYLYFQYNETEKPWEREPLTAKMKELAKQYSGLSSLTSSDLSPYSWISITWSPIYSIPSVKRKELFASFLTYHSLTPFFPGEGLPEYDSILFFEQNQFIKTFPARVNEIGESLPPQVVLPPFGAVTYKAFGNLWIMPGTADSQMIEMREKAASSFVETMDFTHNDLNFYMSSKFYGRPR</sequence>
<dbReference type="InterPro" id="IPR008507">
    <property type="entry name" value="DUF789"/>
</dbReference>
<dbReference type="OrthoDB" id="1081869at2759"/>
<feature type="region of interest" description="Disordered" evidence="1">
    <location>
        <begin position="103"/>
        <end position="123"/>
    </location>
</feature>
<reference evidence="3" key="1">
    <citation type="journal article" date="2015" name="Nat. Plants">
        <title>Genome expansion of Arabis alpina linked with retrotransposition and reduced symmetric DNA methylation.</title>
        <authorList>
            <person name="Willing E.M."/>
            <person name="Rawat V."/>
            <person name="Mandakova T."/>
            <person name="Maumus F."/>
            <person name="James G.V."/>
            <person name="Nordstroem K.J."/>
            <person name="Becker C."/>
            <person name="Warthmann N."/>
            <person name="Chica C."/>
            <person name="Szarzynska B."/>
            <person name="Zytnicki M."/>
            <person name="Albani M.C."/>
            <person name="Kiefer C."/>
            <person name="Bergonzi S."/>
            <person name="Castaings L."/>
            <person name="Mateos J.L."/>
            <person name="Berns M.C."/>
            <person name="Bujdoso N."/>
            <person name="Piofczyk T."/>
            <person name="de Lorenzo L."/>
            <person name="Barrero-Sicilia C."/>
            <person name="Mateos I."/>
            <person name="Piednoel M."/>
            <person name="Hagmann J."/>
            <person name="Chen-Min-Tao R."/>
            <person name="Iglesias-Fernandez R."/>
            <person name="Schuster S.C."/>
            <person name="Alonso-Blanco C."/>
            <person name="Roudier F."/>
            <person name="Carbonero P."/>
            <person name="Paz-Ares J."/>
            <person name="Davis S.J."/>
            <person name="Pecinka A."/>
            <person name="Quesneville H."/>
            <person name="Colot V."/>
            <person name="Lysak M.A."/>
            <person name="Weigel D."/>
            <person name="Coupland G."/>
            <person name="Schneeberger K."/>
        </authorList>
    </citation>
    <scope>NUCLEOTIDE SEQUENCE [LARGE SCALE GENOMIC DNA]</scope>
    <source>
        <strain evidence="3">cv. Pajares</strain>
    </source>
</reference>